<dbReference type="InterPro" id="IPR036249">
    <property type="entry name" value="Thioredoxin-like_sf"/>
</dbReference>
<dbReference type="EMBL" id="MUYU01000006">
    <property type="protein sequence ID" value="OOS25692.1"/>
    <property type="molecule type" value="Genomic_DNA"/>
</dbReference>
<comment type="similarity">
    <text evidence="1 2">Belongs to the ArsC family.</text>
</comment>
<accession>A0A1T0CTN2</accession>
<dbReference type="PANTHER" id="PTHR30041:SF8">
    <property type="entry name" value="PROTEIN YFFB"/>
    <property type="match status" value="1"/>
</dbReference>
<dbReference type="PANTHER" id="PTHR30041">
    <property type="entry name" value="ARSENATE REDUCTASE"/>
    <property type="match status" value="1"/>
</dbReference>
<organism evidence="3 4">
    <name type="scientific">Moraxella pluranimalium</name>
    <dbReference type="NCBI Taxonomy" id="470453"/>
    <lineage>
        <taxon>Bacteria</taxon>
        <taxon>Pseudomonadati</taxon>
        <taxon>Pseudomonadota</taxon>
        <taxon>Gammaproteobacteria</taxon>
        <taxon>Moraxellales</taxon>
        <taxon>Moraxellaceae</taxon>
        <taxon>Moraxella</taxon>
    </lineage>
</organism>
<dbReference type="STRING" id="470453.B0680_02410"/>
<dbReference type="SUPFAM" id="SSF52833">
    <property type="entry name" value="Thioredoxin-like"/>
    <property type="match status" value="1"/>
</dbReference>
<reference evidence="3 4" key="1">
    <citation type="submission" date="2017-02" db="EMBL/GenBank/DDBJ databases">
        <title>Draft genome sequence of Moraxella pluranimalium CCUG 54913T type strain.</title>
        <authorList>
            <person name="Salva-Serra F."/>
            <person name="Engstrom-Jakobsson H."/>
            <person name="Thorell K."/>
            <person name="Jaen-Luchoro D."/>
            <person name="Gonzales-Siles L."/>
            <person name="Karlsson R."/>
            <person name="Yazdan S."/>
            <person name="Boulund F."/>
            <person name="Johnning A."/>
            <person name="Engstrand L."/>
            <person name="Kristiansson E."/>
            <person name="Moore E."/>
        </authorList>
    </citation>
    <scope>NUCLEOTIDE SEQUENCE [LARGE SCALE GENOMIC DNA]</scope>
    <source>
        <strain evidence="3 4">CCUG 54913</strain>
    </source>
</reference>
<protein>
    <submittedName>
        <fullName evidence="3">Arsenate reductase</fullName>
    </submittedName>
</protein>
<evidence type="ECO:0000256" key="2">
    <source>
        <dbReference type="PROSITE-ProRule" id="PRU01282"/>
    </source>
</evidence>
<dbReference type="Proteomes" id="UP000189800">
    <property type="component" value="Unassembled WGS sequence"/>
</dbReference>
<proteinExistence type="inferred from homology"/>
<name>A0A1T0CTN2_9GAMM</name>
<evidence type="ECO:0000313" key="3">
    <source>
        <dbReference type="EMBL" id="OOS25692.1"/>
    </source>
</evidence>
<dbReference type="PROSITE" id="PS51353">
    <property type="entry name" value="ARSC"/>
    <property type="match status" value="1"/>
</dbReference>
<gene>
    <name evidence="3" type="ORF">B0680_02410</name>
</gene>
<dbReference type="InterPro" id="IPR006660">
    <property type="entry name" value="Arsenate_reductase-like"/>
</dbReference>
<evidence type="ECO:0000313" key="4">
    <source>
        <dbReference type="Proteomes" id="UP000189800"/>
    </source>
</evidence>
<dbReference type="RefSeq" id="WP_078253449.1">
    <property type="nucleotide sequence ID" value="NZ_MUYU01000006.1"/>
</dbReference>
<dbReference type="AlphaFoldDB" id="A0A1T0CTN2"/>
<keyword evidence="4" id="KW-1185">Reference proteome</keyword>
<evidence type="ECO:0000256" key="1">
    <source>
        <dbReference type="ARBA" id="ARBA00007198"/>
    </source>
</evidence>
<comment type="caution">
    <text evidence="3">The sequence shown here is derived from an EMBL/GenBank/DDBJ whole genome shotgun (WGS) entry which is preliminary data.</text>
</comment>
<dbReference type="OrthoDB" id="9803749at2"/>
<dbReference type="Gene3D" id="3.40.30.10">
    <property type="entry name" value="Glutaredoxin"/>
    <property type="match status" value="1"/>
</dbReference>
<dbReference type="Pfam" id="PF03960">
    <property type="entry name" value="ArsC"/>
    <property type="match status" value="1"/>
</dbReference>
<sequence length="124" mass="13838">MTITVYGIKNCNTMKKAFDKLTELGVSYDFFDYKKQVLSPDDFSNFVSLFGEKVINKQGTTYRKLDDDTKAVLAGVVDGGQQAVYEIVKNNQSMLKRPIVIGDYQGKPVAVIGFDEGEYQAVFA</sequence>